<dbReference type="Proteomes" id="UP000309550">
    <property type="component" value="Unassembled WGS sequence"/>
</dbReference>
<evidence type="ECO:0000256" key="1">
    <source>
        <dbReference type="ARBA" id="ARBA00022729"/>
    </source>
</evidence>
<dbReference type="OrthoDB" id="9812682at2"/>
<comment type="caution">
    <text evidence="4">The sequence shown here is derived from an EMBL/GenBank/DDBJ whole genome shotgun (WGS) entry which is preliminary data.</text>
</comment>
<protein>
    <submittedName>
        <fullName evidence="4">Carbohydrate ABC transporter substrate-binding protein</fullName>
    </submittedName>
</protein>
<dbReference type="EMBL" id="VANS01000001">
    <property type="protein sequence ID" value="TMM55563.1"/>
    <property type="molecule type" value="Genomic_DNA"/>
</dbReference>
<dbReference type="RefSeq" id="WP_138661730.1">
    <property type="nucleotide sequence ID" value="NZ_VANS01000001.1"/>
</dbReference>
<keyword evidence="5" id="KW-1185">Reference proteome</keyword>
<feature type="signal peptide" evidence="3">
    <location>
        <begin position="1"/>
        <end position="20"/>
    </location>
</feature>
<accession>A0A5S3PMF1</accession>
<evidence type="ECO:0000313" key="5">
    <source>
        <dbReference type="Proteomes" id="UP000309550"/>
    </source>
</evidence>
<gene>
    <name evidence="4" type="ORF">FDT80_00695</name>
</gene>
<dbReference type="PANTHER" id="PTHR43649:SF33">
    <property type="entry name" value="POLYGALACTURONAN_RHAMNOGALACTURONAN-BINDING PROTEIN YTCQ"/>
    <property type="match status" value="1"/>
</dbReference>
<dbReference type="Gene3D" id="3.40.190.10">
    <property type="entry name" value="Periplasmic binding protein-like II"/>
    <property type="match status" value="2"/>
</dbReference>
<dbReference type="PANTHER" id="PTHR43649">
    <property type="entry name" value="ARABINOSE-BINDING PROTEIN-RELATED"/>
    <property type="match status" value="1"/>
</dbReference>
<feature type="chain" id="PRO_5024430302" evidence="3">
    <location>
        <begin position="21"/>
        <end position="565"/>
    </location>
</feature>
<dbReference type="GO" id="GO:0022857">
    <property type="term" value="F:transmembrane transporter activity"/>
    <property type="evidence" value="ECO:0007669"/>
    <property type="project" value="InterPro"/>
</dbReference>
<organism evidence="4 5">
    <name type="scientific">Sulfitobacter sabulilitoris</name>
    <dbReference type="NCBI Taxonomy" id="2562655"/>
    <lineage>
        <taxon>Bacteria</taxon>
        <taxon>Pseudomonadati</taxon>
        <taxon>Pseudomonadota</taxon>
        <taxon>Alphaproteobacteria</taxon>
        <taxon>Rhodobacterales</taxon>
        <taxon>Roseobacteraceae</taxon>
        <taxon>Sulfitobacter</taxon>
    </lineage>
</organism>
<evidence type="ECO:0000256" key="2">
    <source>
        <dbReference type="SAM" id="MobiDB-lite"/>
    </source>
</evidence>
<sequence>MKSTTALAATLGLLAGPVFADMDAARAFLDETIQRSALSRADQEAEMQFFVDAAQPFAGMDIRVVSETITTHEYEANVLAPAFTAITGINITHDLIGEGDVVEKLQTQMQSGENIYDAYINDSDLIGTHWRYKQARNLTDWMAGEGADVTNPNINLDDFIGLEFTTGPDGKLYQLPDQQFANLYWFRYDWFTDPALMAEFKEAYGYDLGVPVNWSAYEDIAEFFTGKTIDGVEVYGNMDYGKKDPSLGWRYTDAWMSMAGMGDVGEPNGLPVDEWGIRVNENSQPVGSCVERGGATNDAAAVYAVTKAIEWLDKYSPPAAAGMTFGEAGPVPAQGAIAQQMFWYTAFTADMVNDAATAVLYEDGTPKWRMAPSPHGAYWKDGQKVGYQDAGSWTLMESTPVDRAKAAWLYAQFVTSMTVDVEKSHAGLTFIRESTINHDSFTERAPKLGGLVEFYRSPARVQWSPTGTNVPDYPKLAQLWWQNIGDAMSGAKTAQEALDSLCAEQEKVLERLERAGVQGDLGPVMNEPQDASYWLEQPGSPVAKLDNEDPTPETISYDELIKSWQ</sequence>
<dbReference type="InterPro" id="IPR014597">
    <property type="entry name" value="ABC_tp_sb"/>
</dbReference>
<keyword evidence="1 3" id="KW-0732">Signal</keyword>
<dbReference type="AlphaFoldDB" id="A0A5S3PMF1"/>
<dbReference type="PIRSF" id="PIRSF035859">
    <property type="entry name" value="ABC_tp_sb"/>
    <property type="match status" value="1"/>
</dbReference>
<dbReference type="InterPro" id="IPR050490">
    <property type="entry name" value="Bact_solute-bd_prot1"/>
</dbReference>
<name>A0A5S3PMF1_9RHOB</name>
<proteinExistence type="predicted"/>
<reference evidence="4 5" key="1">
    <citation type="submission" date="2019-05" db="EMBL/GenBank/DDBJ databases">
        <title>Sulfitobacter sabulilitoris sp. nov., isolated from a marine sand.</title>
        <authorList>
            <person name="Yoon J.-H."/>
        </authorList>
    </citation>
    <scope>NUCLEOTIDE SEQUENCE [LARGE SCALE GENOMIC DNA]</scope>
    <source>
        <strain evidence="4 5">HSMS-29</strain>
    </source>
</reference>
<dbReference type="SUPFAM" id="SSF53850">
    <property type="entry name" value="Periplasmic binding protein-like II"/>
    <property type="match status" value="1"/>
</dbReference>
<evidence type="ECO:0000313" key="4">
    <source>
        <dbReference type="EMBL" id="TMM55563.1"/>
    </source>
</evidence>
<feature type="region of interest" description="Disordered" evidence="2">
    <location>
        <begin position="539"/>
        <end position="565"/>
    </location>
</feature>
<evidence type="ECO:0000256" key="3">
    <source>
        <dbReference type="SAM" id="SignalP"/>
    </source>
</evidence>